<keyword evidence="1" id="KW-0472">Membrane</keyword>
<keyword evidence="3" id="KW-1185">Reference proteome</keyword>
<reference evidence="2 3" key="1">
    <citation type="submission" date="2022-05" db="EMBL/GenBank/DDBJ databases">
        <title>Genome Sequencing of Bee-Associated Microbes.</title>
        <authorList>
            <person name="Dunlap C."/>
        </authorList>
    </citation>
    <scope>NUCLEOTIDE SEQUENCE [LARGE SCALE GENOMIC DNA]</scope>
    <source>
        <strain evidence="2 3">NRRL B-04010</strain>
    </source>
</reference>
<organism evidence="2 3">
    <name type="scientific">Paenibacillus alvei</name>
    <name type="common">Bacillus alvei</name>
    <dbReference type="NCBI Taxonomy" id="44250"/>
    <lineage>
        <taxon>Bacteria</taxon>
        <taxon>Bacillati</taxon>
        <taxon>Bacillota</taxon>
        <taxon>Bacilli</taxon>
        <taxon>Bacillales</taxon>
        <taxon>Paenibacillaceae</taxon>
        <taxon>Paenibacillus</taxon>
    </lineage>
</organism>
<dbReference type="Pfam" id="PF19597">
    <property type="entry name" value="TrbL_4"/>
    <property type="match status" value="1"/>
</dbReference>
<evidence type="ECO:0000313" key="2">
    <source>
        <dbReference type="EMBL" id="MCY9763553.1"/>
    </source>
</evidence>
<sequence length="302" mass="33140">MKNKMFITLLSAALLYLLIPNLVFAGWVEKTVGSALAYLCELLFKPVFDTMVEALGGMLSTPDFKDLPFVEKAMRYSRYIAGSLLVTQFVFRIWKSKTSKLTTGNAEPYPDIIWRSLLSAVLIYGLPEILRYLLRINALLIEGIGQMGVDFTSGLKALVFPGSGATILVIFFCIFVVALIGLTLSNAIRLAELCFLYIIGPIIAVSHAGKGESFQIWVMQAVAVTFTQAVQFLMVGAAMNFTVNAEFNQWYSFLLPIGAIVVAVRGPQMLKQFLYSTGTAGAMTGGVKSIASTAIYTKMMKR</sequence>
<name>A0ABT4H3J9_PAEAL</name>
<dbReference type="Proteomes" id="UP001527181">
    <property type="component" value="Unassembled WGS sequence"/>
</dbReference>
<feature type="transmembrane region" description="Helical" evidence="1">
    <location>
        <begin position="187"/>
        <end position="205"/>
    </location>
</feature>
<keyword evidence="1" id="KW-1133">Transmembrane helix</keyword>
<protein>
    <submittedName>
        <fullName evidence="2">Uncharacterized protein</fullName>
    </submittedName>
</protein>
<comment type="caution">
    <text evidence="2">The sequence shown here is derived from an EMBL/GenBank/DDBJ whole genome shotgun (WGS) entry which is preliminary data.</text>
</comment>
<feature type="transmembrane region" description="Helical" evidence="1">
    <location>
        <begin position="114"/>
        <end position="134"/>
    </location>
</feature>
<proteinExistence type="predicted"/>
<accession>A0ABT4H3J9</accession>
<keyword evidence="1" id="KW-0812">Transmembrane</keyword>
<evidence type="ECO:0000313" key="3">
    <source>
        <dbReference type="Proteomes" id="UP001527181"/>
    </source>
</evidence>
<gene>
    <name evidence="2" type="ORF">M5X12_23875</name>
</gene>
<dbReference type="RefSeq" id="WP_268598724.1">
    <property type="nucleotide sequence ID" value="NZ_JAMDNP010000057.1"/>
</dbReference>
<dbReference type="InterPro" id="IPR046084">
    <property type="entry name" value="TrbL_4"/>
</dbReference>
<dbReference type="EMBL" id="JAMDNP010000057">
    <property type="protein sequence ID" value="MCY9763553.1"/>
    <property type="molecule type" value="Genomic_DNA"/>
</dbReference>
<feature type="transmembrane region" description="Helical" evidence="1">
    <location>
        <begin position="155"/>
        <end position="181"/>
    </location>
</feature>
<evidence type="ECO:0000256" key="1">
    <source>
        <dbReference type="SAM" id="Phobius"/>
    </source>
</evidence>
<feature type="transmembrane region" description="Helical" evidence="1">
    <location>
        <begin position="217"/>
        <end position="241"/>
    </location>
</feature>
<feature type="transmembrane region" description="Helical" evidence="1">
    <location>
        <begin position="247"/>
        <end position="264"/>
    </location>
</feature>
<feature type="transmembrane region" description="Helical" evidence="1">
    <location>
        <begin position="76"/>
        <end position="94"/>
    </location>
</feature>